<evidence type="ECO:0000313" key="1">
    <source>
        <dbReference type="EMBL" id="ALG71100.1"/>
    </source>
</evidence>
<organism evidence="1 2">
    <name type="scientific">Azospirillum thiophilum</name>
    <dbReference type="NCBI Taxonomy" id="528244"/>
    <lineage>
        <taxon>Bacteria</taxon>
        <taxon>Pseudomonadati</taxon>
        <taxon>Pseudomonadota</taxon>
        <taxon>Alphaproteobacteria</taxon>
        <taxon>Rhodospirillales</taxon>
        <taxon>Azospirillaceae</taxon>
        <taxon>Azospirillum</taxon>
    </lineage>
</organism>
<protein>
    <submittedName>
        <fullName evidence="1">Uncharacterized protein</fullName>
    </submittedName>
</protein>
<dbReference type="Proteomes" id="UP000069935">
    <property type="component" value="Chromosome 1"/>
</dbReference>
<dbReference type="KEGG" id="ati:AL072_09435"/>
<accession>A0AAC8VX47</accession>
<evidence type="ECO:0000313" key="2">
    <source>
        <dbReference type="Proteomes" id="UP000069935"/>
    </source>
</evidence>
<dbReference type="AlphaFoldDB" id="A0AAC8VX47"/>
<keyword evidence="2" id="KW-1185">Reference proteome</keyword>
<gene>
    <name evidence="1" type="ORF">AL072_09435</name>
</gene>
<dbReference type="EMBL" id="CP012401">
    <property type="protein sequence ID" value="ALG71100.1"/>
    <property type="molecule type" value="Genomic_DNA"/>
</dbReference>
<name>A0AAC8VX47_9PROT</name>
<sequence>MGMKHVMHIDASIHRICAFARHQGWTAQSFGRAAAVPPSTVRDVLRQEGNPTATTLRAMEAVIPPDFMTDPIALAASDLSAPILGKPRGKRRRT</sequence>
<proteinExistence type="predicted"/>
<reference evidence="1 2" key="2">
    <citation type="journal article" date="2016" name="Genome Announc.">
        <title>Complete Genome Sequence of a Strain of Azospirillum thiophilum Isolated from a Sulfide Spring.</title>
        <authorList>
            <person name="Fomenkov A."/>
            <person name="Vincze T."/>
            <person name="Grabovich M."/>
            <person name="Anton B.P."/>
            <person name="Dubinina G."/>
            <person name="Orlova M."/>
            <person name="Belousova E."/>
            <person name="Roberts R.J."/>
        </authorList>
    </citation>
    <scope>NUCLEOTIDE SEQUENCE [LARGE SCALE GENOMIC DNA]</scope>
    <source>
        <strain evidence="1 2">BV-S</strain>
    </source>
</reference>
<reference evidence="2" key="1">
    <citation type="submission" date="2015-08" db="EMBL/GenBank/DDBJ databases">
        <title>Complete Genome Sequence of Azospirillum thiophilum BV-S.</title>
        <authorList>
            <person name="Fomenkov A."/>
            <person name="Vincze T."/>
            <person name="Grabovich M."/>
            <person name="Dubinina G."/>
            <person name="Orlova M."/>
            <person name="Belousova E."/>
            <person name="Roberts R.J."/>
        </authorList>
    </citation>
    <scope>NUCLEOTIDE SEQUENCE [LARGE SCALE GENOMIC DNA]</scope>
    <source>
        <strain evidence="2">BV-S</strain>
    </source>
</reference>